<evidence type="ECO:0000256" key="7">
    <source>
        <dbReference type="SAM" id="SignalP"/>
    </source>
</evidence>
<dbReference type="eggNOG" id="COG1680">
    <property type="taxonomic scope" value="Bacteria"/>
</dbReference>
<organism evidence="10 11">
    <name type="scientific">Arenimonas composti TR7-09 = DSM 18010</name>
    <dbReference type="NCBI Taxonomy" id="1121013"/>
    <lineage>
        <taxon>Bacteria</taxon>
        <taxon>Pseudomonadati</taxon>
        <taxon>Pseudomonadota</taxon>
        <taxon>Gammaproteobacteria</taxon>
        <taxon>Lysobacterales</taxon>
        <taxon>Lysobacteraceae</taxon>
        <taxon>Arenimonas</taxon>
    </lineage>
</organism>
<protein>
    <recommendedName>
        <fullName evidence="3 6">Beta-lactamase</fullName>
        <ecNumber evidence="3 6">3.5.2.6</ecNumber>
    </recommendedName>
</protein>
<dbReference type="EC" id="3.5.2.6" evidence="3 6"/>
<feature type="chain" id="PRO_5001870208" description="Beta-lactamase" evidence="7">
    <location>
        <begin position="24"/>
        <end position="561"/>
    </location>
</feature>
<evidence type="ECO:0000259" key="8">
    <source>
        <dbReference type="Pfam" id="PF00144"/>
    </source>
</evidence>
<dbReference type="GO" id="GO:0030288">
    <property type="term" value="C:outer membrane-bounded periplasmic space"/>
    <property type="evidence" value="ECO:0007669"/>
    <property type="project" value="InterPro"/>
</dbReference>
<feature type="domain" description="Peptidase S12 Pab87-related C-terminal" evidence="9">
    <location>
        <begin position="476"/>
        <end position="550"/>
    </location>
</feature>
<dbReference type="Gene3D" id="3.40.710.10">
    <property type="entry name" value="DD-peptidase/beta-lactamase superfamily"/>
    <property type="match status" value="1"/>
</dbReference>
<dbReference type="GO" id="GO:0017001">
    <property type="term" value="P:antibiotic catabolic process"/>
    <property type="evidence" value="ECO:0007669"/>
    <property type="project" value="InterPro"/>
</dbReference>
<evidence type="ECO:0000259" key="9">
    <source>
        <dbReference type="Pfam" id="PF11954"/>
    </source>
</evidence>
<dbReference type="STRING" id="1121013.GCA_000426365_02056"/>
<dbReference type="Proteomes" id="UP000029391">
    <property type="component" value="Unassembled WGS sequence"/>
</dbReference>
<proteinExistence type="inferred from homology"/>
<dbReference type="GO" id="GO:0046677">
    <property type="term" value="P:response to antibiotic"/>
    <property type="evidence" value="ECO:0007669"/>
    <property type="project" value="UniProtKB-UniRule"/>
</dbReference>
<dbReference type="InterPro" id="IPR012338">
    <property type="entry name" value="Beta-lactam/transpept-like"/>
</dbReference>
<evidence type="ECO:0000313" key="10">
    <source>
        <dbReference type="EMBL" id="KFN48620.1"/>
    </source>
</evidence>
<keyword evidence="7" id="KW-0732">Signal</keyword>
<dbReference type="InterPro" id="IPR001466">
    <property type="entry name" value="Beta-lactam-related"/>
</dbReference>
<dbReference type="PANTHER" id="PTHR46825:SF8">
    <property type="entry name" value="BETA-LACTAMASE-RELATED"/>
    <property type="match status" value="1"/>
</dbReference>
<dbReference type="InterPro" id="IPR021860">
    <property type="entry name" value="Peptidase_S12_Pab87-rel_C"/>
</dbReference>
<evidence type="ECO:0000256" key="6">
    <source>
        <dbReference type="RuleBase" id="RU361140"/>
    </source>
</evidence>
<comment type="caution">
    <text evidence="10">The sequence shown here is derived from an EMBL/GenBank/DDBJ whole genome shotgun (WGS) entry which is preliminary data.</text>
</comment>
<dbReference type="Pfam" id="PF11954">
    <property type="entry name" value="DUF3471"/>
    <property type="match status" value="1"/>
</dbReference>
<dbReference type="InterPro" id="IPR050491">
    <property type="entry name" value="AmpC-like"/>
</dbReference>
<comment type="similarity">
    <text evidence="2 6">Belongs to the class-C beta-lactamase family.</text>
</comment>
<reference evidence="10 11" key="1">
    <citation type="submission" date="2013-09" db="EMBL/GenBank/DDBJ databases">
        <title>Genome sequencing of Arenimonas composti.</title>
        <authorList>
            <person name="Chen F."/>
            <person name="Wang G."/>
        </authorList>
    </citation>
    <scope>NUCLEOTIDE SEQUENCE [LARGE SCALE GENOMIC DNA]</scope>
    <source>
        <strain evidence="10 11">TR7-09</strain>
    </source>
</reference>
<evidence type="ECO:0000256" key="1">
    <source>
        <dbReference type="ARBA" id="ARBA00001526"/>
    </source>
</evidence>
<dbReference type="PANTHER" id="PTHR46825">
    <property type="entry name" value="D-ALANYL-D-ALANINE-CARBOXYPEPTIDASE/ENDOPEPTIDASE AMPH"/>
    <property type="match status" value="1"/>
</dbReference>
<gene>
    <name evidence="10" type="ORF">P873_14065</name>
</gene>
<dbReference type="Pfam" id="PF00144">
    <property type="entry name" value="Beta-lactamase"/>
    <property type="match status" value="1"/>
</dbReference>
<feature type="signal peptide" evidence="7">
    <location>
        <begin position="1"/>
        <end position="23"/>
    </location>
</feature>
<keyword evidence="5 6" id="KW-0046">Antibiotic resistance</keyword>
<evidence type="ECO:0000313" key="11">
    <source>
        <dbReference type="Proteomes" id="UP000029391"/>
    </source>
</evidence>
<dbReference type="EMBL" id="AWXU01000051">
    <property type="protein sequence ID" value="KFN48620.1"/>
    <property type="molecule type" value="Genomic_DNA"/>
</dbReference>
<feature type="domain" description="Beta-lactamase-related" evidence="8">
    <location>
        <begin position="44"/>
        <end position="344"/>
    </location>
</feature>
<comment type="catalytic activity">
    <reaction evidence="1 6">
        <text>a beta-lactam + H2O = a substituted beta-amino acid</text>
        <dbReference type="Rhea" id="RHEA:20401"/>
        <dbReference type="ChEBI" id="CHEBI:15377"/>
        <dbReference type="ChEBI" id="CHEBI:35627"/>
        <dbReference type="ChEBI" id="CHEBI:140347"/>
        <dbReference type="EC" id="3.5.2.6"/>
    </reaction>
</comment>
<dbReference type="AlphaFoldDB" id="A0A091BW95"/>
<dbReference type="SUPFAM" id="SSF56601">
    <property type="entry name" value="beta-lactamase/transpeptidase-like"/>
    <property type="match status" value="1"/>
</dbReference>
<dbReference type="PROSITE" id="PS00336">
    <property type="entry name" value="BETA_LACTAMASE_C"/>
    <property type="match status" value="1"/>
</dbReference>
<keyword evidence="11" id="KW-1185">Reference proteome</keyword>
<keyword evidence="4 6" id="KW-0378">Hydrolase</keyword>
<evidence type="ECO:0000256" key="4">
    <source>
        <dbReference type="ARBA" id="ARBA00022801"/>
    </source>
</evidence>
<accession>A0A091BW95</accession>
<evidence type="ECO:0000256" key="2">
    <source>
        <dbReference type="ARBA" id="ARBA00007840"/>
    </source>
</evidence>
<evidence type="ECO:0000256" key="3">
    <source>
        <dbReference type="ARBA" id="ARBA00012865"/>
    </source>
</evidence>
<sequence>MRRRLTTMVPLVFALLATAAARAEPPAMPAGDDPALRALVEQRFGGDRTGACVAVAVIADDVRTAHVCADPAEQARIEGDVAFEIGSVSKTMTAALLARWIAAGEASLDEPLSAWLPGTKVPEFEGQPILLRHVVTHTSGLPALPAGVPIPDPANPYAAMDVDGLLKAIEHAALTRAPGTTMEYSNFASMLLSIAVARRAGMPFDALMREELFTPLGMRTAHIGAPPAGVRAAVGHLPNRQPTSPWDFAADAAGVGGVRATLADMVAYVQAHLGQRPSALDPALALTREPVPTASGRPMAMNWMLGRLPGGTLHAHEGGTGGFSSFVGFDVAAGRGVVVLSDTALTSVGGLASLALHLVDPELPLGQPRKPATPPTELLDALAGRWRLSAGLAATIRHDGSRMFIHPDGQPEFELGYDSAGDFHPLAFDAVLRPVRQPGGGWGFQWQQGGAVMPAERVDPAAANGSAGGIAADAAPTVAELQAYAGEYPLAPQFALTVFERDGRLFIQGTGQQAIPAEPAARDVFVVPQVGAEFRFERDGDGRVTAVTLLQGGQAMRGERR</sequence>
<name>A0A091BW95_9GAMM</name>
<dbReference type="RefSeq" id="WP_026817869.1">
    <property type="nucleotide sequence ID" value="NZ_AWXU01000051.1"/>
</dbReference>
<dbReference type="GO" id="GO:0008800">
    <property type="term" value="F:beta-lactamase activity"/>
    <property type="evidence" value="ECO:0007669"/>
    <property type="project" value="UniProtKB-UniRule"/>
</dbReference>
<evidence type="ECO:0000256" key="5">
    <source>
        <dbReference type="ARBA" id="ARBA00023251"/>
    </source>
</evidence>
<dbReference type="InterPro" id="IPR001586">
    <property type="entry name" value="Beta-lactam_class-C_AS"/>
</dbReference>